<evidence type="ECO:0000256" key="1">
    <source>
        <dbReference type="ARBA" id="ARBA00023157"/>
    </source>
</evidence>
<evidence type="ECO:0000313" key="4">
    <source>
        <dbReference type="EMBL" id="VEN50840.1"/>
    </source>
</evidence>
<sequence>MFRTDGMKLPSTMCDYQFISSDHSAAYGKFYSPRYPSTYPKNIRCSYRFRARYKERIRIIFEEVNLQKGDISCLNRADIIRVYDSRSTSAPSIRLLCNEGTEYEVLSTGSELLVEFVANSDRPGRGFRAKYQFQPA</sequence>
<dbReference type="AlphaFoldDB" id="A0A653CSE4"/>
<dbReference type="Gene3D" id="2.60.120.290">
    <property type="entry name" value="Spermadhesin, CUB domain"/>
    <property type="match status" value="1"/>
</dbReference>
<dbReference type="PROSITE" id="PS01180">
    <property type="entry name" value="CUB"/>
    <property type="match status" value="1"/>
</dbReference>
<protein>
    <recommendedName>
        <fullName evidence="3">CUB domain-containing protein</fullName>
    </recommendedName>
</protein>
<dbReference type="PANTHER" id="PTHR47537">
    <property type="entry name" value="CUBILIN"/>
    <property type="match status" value="1"/>
</dbReference>
<dbReference type="CDD" id="cd00041">
    <property type="entry name" value="CUB"/>
    <property type="match status" value="1"/>
</dbReference>
<dbReference type="InterPro" id="IPR000859">
    <property type="entry name" value="CUB_dom"/>
</dbReference>
<name>A0A653CSE4_CALMS</name>
<evidence type="ECO:0000256" key="2">
    <source>
        <dbReference type="PROSITE-ProRule" id="PRU00059"/>
    </source>
</evidence>
<keyword evidence="5" id="KW-1185">Reference proteome</keyword>
<proteinExistence type="predicted"/>
<feature type="non-terminal residue" evidence="4">
    <location>
        <position position="136"/>
    </location>
</feature>
<comment type="caution">
    <text evidence="2">Lacks conserved residue(s) required for the propagation of feature annotation.</text>
</comment>
<dbReference type="GO" id="GO:0005886">
    <property type="term" value="C:plasma membrane"/>
    <property type="evidence" value="ECO:0007669"/>
    <property type="project" value="TreeGrafter"/>
</dbReference>
<keyword evidence="1" id="KW-1015">Disulfide bond</keyword>
<dbReference type="PANTHER" id="PTHR47537:SF2">
    <property type="entry name" value="CUBILIN"/>
    <property type="match status" value="1"/>
</dbReference>
<dbReference type="Pfam" id="PF00431">
    <property type="entry name" value="CUB"/>
    <property type="match status" value="1"/>
</dbReference>
<dbReference type="SUPFAM" id="SSF49854">
    <property type="entry name" value="Spermadhesin, CUB domain"/>
    <property type="match status" value="1"/>
</dbReference>
<evidence type="ECO:0000259" key="3">
    <source>
        <dbReference type="PROSITE" id="PS01180"/>
    </source>
</evidence>
<feature type="domain" description="CUB" evidence="3">
    <location>
        <begin position="14"/>
        <end position="134"/>
    </location>
</feature>
<dbReference type="EMBL" id="CAACVG010008716">
    <property type="protein sequence ID" value="VEN50840.1"/>
    <property type="molecule type" value="Genomic_DNA"/>
</dbReference>
<dbReference type="OrthoDB" id="6369184at2759"/>
<dbReference type="Proteomes" id="UP000410492">
    <property type="component" value="Unassembled WGS sequence"/>
</dbReference>
<gene>
    <name evidence="4" type="ORF">CALMAC_LOCUS11472</name>
</gene>
<evidence type="ECO:0000313" key="5">
    <source>
        <dbReference type="Proteomes" id="UP000410492"/>
    </source>
</evidence>
<organism evidence="4 5">
    <name type="scientific">Callosobruchus maculatus</name>
    <name type="common">Southern cowpea weevil</name>
    <name type="synonym">Pulse bruchid</name>
    <dbReference type="NCBI Taxonomy" id="64391"/>
    <lineage>
        <taxon>Eukaryota</taxon>
        <taxon>Metazoa</taxon>
        <taxon>Ecdysozoa</taxon>
        <taxon>Arthropoda</taxon>
        <taxon>Hexapoda</taxon>
        <taxon>Insecta</taxon>
        <taxon>Pterygota</taxon>
        <taxon>Neoptera</taxon>
        <taxon>Endopterygota</taxon>
        <taxon>Coleoptera</taxon>
        <taxon>Polyphaga</taxon>
        <taxon>Cucujiformia</taxon>
        <taxon>Chrysomeloidea</taxon>
        <taxon>Chrysomelidae</taxon>
        <taxon>Bruchinae</taxon>
        <taxon>Bruchini</taxon>
        <taxon>Callosobruchus</taxon>
    </lineage>
</organism>
<dbReference type="InterPro" id="IPR035914">
    <property type="entry name" value="Sperma_CUB_dom_sf"/>
</dbReference>
<dbReference type="InterPro" id="IPR053207">
    <property type="entry name" value="Non-NMDA_GluR_Accessory"/>
</dbReference>
<reference evidence="4 5" key="1">
    <citation type="submission" date="2019-01" db="EMBL/GenBank/DDBJ databases">
        <authorList>
            <person name="Sayadi A."/>
        </authorList>
    </citation>
    <scope>NUCLEOTIDE SEQUENCE [LARGE SCALE GENOMIC DNA]</scope>
</reference>
<dbReference type="FunFam" id="2.60.120.290:FF:000005">
    <property type="entry name" value="Procollagen C-endopeptidase enhancer 1"/>
    <property type="match status" value="1"/>
</dbReference>
<accession>A0A653CSE4</accession>
<dbReference type="SMART" id="SM00042">
    <property type="entry name" value="CUB"/>
    <property type="match status" value="1"/>
</dbReference>